<dbReference type="InterPro" id="IPR036505">
    <property type="entry name" value="Amidase/PGRP_sf"/>
</dbReference>
<dbReference type="CDD" id="cd06583">
    <property type="entry name" value="PGRP"/>
    <property type="match status" value="1"/>
</dbReference>
<evidence type="ECO:0000313" key="5">
    <source>
        <dbReference type="Proteomes" id="UP001500305"/>
    </source>
</evidence>
<evidence type="ECO:0000256" key="1">
    <source>
        <dbReference type="ARBA" id="ARBA00007553"/>
    </source>
</evidence>
<dbReference type="EMBL" id="BAAATR010000026">
    <property type="protein sequence ID" value="GAA2260966.1"/>
    <property type="molecule type" value="Genomic_DNA"/>
</dbReference>
<feature type="region of interest" description="Disordered" evidence="2">
    <location>
        <begin position="1"/>
        <end position="20"/>
    </location>
</feature>
<name>A0ABN3EKL9_9ACTN</name>
<dbReference type="Gene3D" id="3.40.80.10">
    <property type="entry name" value="Peptidoglycan recognition protein-like"/>
    <property type="match status" value="1"/>
</dbReference>
<sequence>MARSLWQPGQAPSPPEPQHDHTVRALFIHHTANGDSYDPKDVPEIVRSIYRDHRTRRGWDDIGYHFLVDRYGVIYEGRLSGVDQAVTGAHTQGFNHETVGVAAIGTFPAGAHVPPAVLEAIARLAAWQLGAYGVDPRTRVELTSTNSESRFPAGTRHPFNAISGHRDACFTECPGVTLYALLPQIIEHTADLLRGATPSRTGLPIGSLSTPGPAARG</sequence>
<dbReference type="RefSeq" id="WP_344638866.1">
    <property type="nucleotide sequence ID" value="NZ_BAAATR010000026.1"/>
</dbReference>
<dbReference type="InterPro" id="IPR015510">
    <property type="entry name" value="PGRP"/>
</dbReference>
<proteinExistence type="inferred from homology"/>
<dbReference type="PANTHER" id="PTHR11022:SF41">
    <property type="entry name" value="PEPTIDOGLYCAN-RECOGNITION PROTEIN LC-RELATED"/>
    <property type="match status" value="1"/>
</dbReference>
<feature type="domain" description="Peptidoglycan recognition protein family" evidence="3">
    <location>
        <begin position="1"/>
        <end position="147"/>
    </location>
</feature>
<dbReference type="InterPro" id="IPR002502">
    <property type="entry name" value="Amidase_domain"/>
</dbReference>
<dbReference type="PANTHER" id="PTHR11022">
    <property type="entry name" value="PEPTIDOGLYCAN RECOGNITION PROTEIN"/>
    <property type="match status" value="1"/>
</dbReference>
<keyword evidence="5" id="KW-1185">Reference proteome</keyword>
<accession>A0ABN3EKL9</accession>
<protein>
    <recommendedName>
        <fullName evidence="3">Peptidoglycan recognition protein family domain-containing protein</fullName>
    </recommendedName>
</protein>
<dbReference type="Proteomes" id="UP001500305">
    <property type="component" value="Unassembled WGS sequence"/>
</dbReference>
<dbReference type="SMART" id="SM00701">
    <property type="entry name" value="PGRP"/>
    <property type="match status" value="1"/>
</dbReference>
<dbReference type="InterPro" id="IPR006619">
    <property type="entry name" value="PGRP_domain_met/bac"/>
</dbReference>
<comment type="similarity">
    <text evidence="1">Belongs to the N-acetylmuramoyl-L-alanine amidase 2 family.</text>
</comment>
<gene>
    <name evidence="4" type="ORF">GCM10010430_51390</name>
</gene>
<organism evidence="4 5">
    <name type="scientific">Kitasatospora cystarginea</name>
    <dbReference type="NCBI Taxonomy" id="58350"/>
    <lineage>
        <taxon>Bacteria</taxon>
        <taxon>Bacillati</taxon>
        <taxon>Actinomycetota</taxon>
        <taxon>Actinomycetes</taxon>
        <taxon>Kitasatosporales</taxon>
        <taxon>Streptomycetaceae</taxon>
        <taxon>Kitasatospora</taxon>
    </lineage>
</organism>
<reference evidence="4 5" key="1">
    <citation type="journal article" date="2019" name="Int. J. Syst. Evol. Microbiol.">
        <title>The Global Catalogue of Microorganisms (GCM) 10K type strain sequencing project: providing services to taxonomists for standard genome sequencing and annotation.</title>
        <authorList>
            <consortium name="The Broad Institute Genomics Platform"/>
            <consortium name="The Broad Institute Genome Sequencing Center for Infectious Disease"/>
            <person name="Wu L."/>
            <person name="Ma J."/>
        </authorList>
    </citation>
    <scope>NUCLEOTIDE SEQUENCE [LARGE SCALE GENOMIC DNA]</scope>
    <source>
        <strain evidence="4 5">JCM 7356</strain>
    </source>
</reference>
<dbReference type="SUPFAM" id="SSF55846">
    <property type="entry name" value="N-acetylmuramoyl-L-alanine amidase-like"/>
    <property type="match status" value="1"/>
</dbReference>
<dbReference type="Pfam" id="PF01510">
    <property type="entry name" value="Amidase_2"/>
    <property type="match status" value="1"/>
</dbReference>
<evidence type="ECO:0000256" key="2">
    <source>
        <dbReference type="SAM" id="MobiDB-lite"/>
    </source>
</evidence>
<evidence type="ECO:0000313" key="4">
    <source>
        <dbReference type="EMBL" id="GAA2260966.1"/>
    </source>
</evidence>
<evidence type="ECO:0000259" key="3">
    <source>
        <dbReference type="SMART" id="SM00701"/>
    </source>
</evidence>
<comment type="caution">
    <text evidence="4">The sequence shown here is derived from an EMBL/GenBank/DDBJ whole genome shotgun (WGS) entry which is preliminary data.</text>
</comment>